<name>A0ABU4A227_9SPHN</name>
<dbReference type="CDD" id="cd00093">
    <property type="entry name" value="HTH_XRE"/>
    <property type="match status" value="2"/>
</dbReference>
<dbReference type="SUPFAM" id="SSF47413">
    <property type="entry name" value="lambda repressor-like DNA-binding domains"/>
    <property type="match status" value="2"/>
</dbReference>
<evidence type="ECO:0000313" key="3">
    <source>
        <dbReference type="EMBL" id="MDV5825819.1"/>
    </source>
</evidence>
<dbReference type="Proteomes" id="UP001185984">
    <property type="component" value="Unassembled WGS sequence"/>
</dbReference>
<comment type="caution">
    <text evidence="3">The sequence shown here is derived from an EMBL/GenBank/DDBJ whole genome shotgun (WGS) entry which is preliminary data.</text>
</comment>
<evidence type="ECO:0000313" key="4">
    <source>
        <dbReference type="Proteomes" id="UP001185984"/>
    </source>
</evidence>
<dbReference type="PANTHER" id="PTHR46797:SF1">
    <property type="entry name" value="METHYLPHOSPHONATE SYNTHASE"/>
    <property type="match status" value="1"/>
</dbReference>
<keyword evidence="1" id="KW-0238">DNA-binding</keyword>
<sequence>MGMCGLSGEQAHKISQRFLRRQIQFCCALLADHEPVLGRCCSGYASTTHACYYFFMSNEIRPYRFRLPAGLSHFDSRFAKALKALRADRKETQQVVADAIGITRTAYARFENGKSWPRPDTFEALQDYFEVFGEQLAEARQPGEWATARAEPNFDTVRADAIHDMGRYLRKCRQTKKYTLRQVAAWSGVSAAQLSRIERGECANSPIIGAVDEDKNLHKDKQRLTFTNQVIREIYHGTFIPPKNE</sequence>
<evidence type="ECO:0000259" key="2">
    <source>
        <dbReference type="PROSITE" id="PS50943"/>
    </source>
</evidence>
<accession>A0ABU4A227</accession>
<gene>
    <name evidence="3" type="ORF">O0R41_19625</name>
</gene>
<keyword evidence="4" id="KW-1185">Reference proteome</keyword>
<organism evidence="3 4">
    <name type="scientific">Sphingobium naphthae</name>
    <dbReference type="NCBI Taxonomy" id="1886786"/>
    <lineage>
        <taxon>Bacteria</taxon>
        <taxon>Pseudomonadati</taxon>
        <taxon>Pseudomonadota</taxon>
        <taxon>Alphaproteobacteria</taxon>
        <taxon>Sphingomonadales</taxon>
        <taxon>Sphingomonadaceae</taxon>
        <taxon>Sphingobium</taxon>
    </lineage>
</organism>
<dbReference type="EMBL" id="JAPTHD010000022">
    <property type="protein sequence ID" value="MDV5825819.1"/>
    <property type="molecule type" value="Genomic_DNA"/>
</dbReference>
<dbReference type="SMART" id="SM00530">
    <property type="entry name" value="HTH_XRE"/>
    <property type="match status" value="2"/>
</dbReference>
<feature type="domain" description="HTH cro/C1-type" evidence="2">
    <location>
        <begin position="169"/>
        <end position="201"/>
    </location>
</feature>
<proteinExistence type="predicted"/>
<reference evidence="4" key="1">
    <citation type="journal article" date="2022" name="J Environ Chem Eng">
        <title>Biodegradation of petroleum oil using a constructed nonpathogenic and heavy metal-tolerant bacterial consortium isolated from marine sponges.</title>
        <authorList>
            <person name="Dechsakulwatana C."/>
            <person name="Rungsihiranrut A."/>
            <person name="Muangchinda C."/>
            <person name="Ningthoujam R."/>
            <person name="Klankeo P."/>
            <person name="Pinyakong O."/>
        </authorList>
    </citation>
    <scope>NUCLEOTIDE SEQUENCE [LARGE SCALE GENOMIC DNA]</scope>
    <source>
        <strain evidence="4">MO2-4</strain>
    </source>
</reference>
<dbReference type="InterPro" id="IPR050807">
    <property type="entry name" value="TransReg_Diox_bact_type"/>
</dbReference>
<dbReference type="Gene3D" id="1.10.260.40">
    <property type="entry name" value="lambda repressor-like DNA-binding domains"/>
    <property type="match status" value="2"/>
</dbReference>
<feature type="domain" description="HTH cro/C1-type" evidence="2">
    <location>
        <begin position="82"/>
        <end position="135"/>
    </location>
</feature>
<protein>
    <submittedName>
        <fullName evidence="3">Helix-turn-helix transcriptional regulator</fullName>
    </submittedName>
</protein>
<dbReference type="Pfam" id="PF01381">
    <property type="entry name" value="HTH_3"/>
    <property type="match status" value="1"/>
</dbReference>
<dbReference type="InterPro" id="IPR001387">
    <property type="entry name" value="Cro/C1-type_HTH"/>
</dbReference>
<evidence type="ECO:0000256" key="1">
    <source>
        <dbReference type="ARBA" id="ARBA00023125"/>
    </source>
</evidence>
<dbReference type="InterPro" id="IPR010982">
    <property type="entry name" value="Lambda_DNA-bd_dom_sf"/>
</dbReference>
<dbReference type="Pfam" id="PF13560">
    <property type="entry name" value="HTH_31"/>
    <property type="match status" value="1"/>
</dbReference>
<dbReference type="PROSITE" id="PS50943">
    <property type="entry name" value="HTH_CROC1"/>
    <property type="match status" value="2"/>
</dbReference>
<dbReference type="PANTHER" id="PTHR46797">
    <property type="entry name" value="HTH-TYPE TRANSCRIPTIONAL REGULATOR"/>
    <property type="match status" value="1"/>
</dbReference>
<dbReference type="RefSeq" id="WP_317518124.1">
    <property type="nucleotide sequence ID" value="NZ_JAPTHD010000022.1"/>
</dbReference>